<proteinExistence type="predicted"/>
<reference evidence="1" key="1">
    <citation type="submission" date="2021-05" db="EMBL/GenBank/DDBJ databases">
        <authorList>
            <person name="Tigano A."/>
        </authorList>
    </citation>
    <scope>NUCLEOTIDE SEQUENCE</scope>
</reference>
<keyword evidence="2" id="KW-1185">Reference proteome</keyword>
<evidence type="ECO:0000313" key="2">
    <source>
        <dbReference type="Proteomes" id="UP000677803"/>
    </source>
</evidence>
<comment type="caution">
    <text evidence="1">The sequence shown here is derived from an EMBL/GenBank/DDBJ whole genome shotgun (WGS) entry which is preliminary data.</text>
</comment>
<feature type="non-terminal residue" evidence="1">
    <location>
        <position position="1"/>
    </location>
</feature>
<sequence length="66" mass="7069">MASAPPPPHTMVVFTVLPHQSPLEQVSWPTKGSCRRAARSPSSLVVVIEPSGVEKEDAAPSFFLRG</sequence>
<dbReference type="Proteomes" id="UP000677803">
    <property type="component" value="Unassembled WGS sequence"/>
</dbReference>
<dbReference type="EMBL" id="CAJRST010033334">
    <property type="protein sequence ID" value="CAG5979027.1"/>
    <property type="molecule type" value="Genomic_DNA"/>
</dbReference>
<name>A0A8S4BPI1_9TELE</name>
<protein>
    <submittedName>
        <fullName evidence="1">(Atlantic silverside) hypothetical protein</fullName>
    </submittedName>
</protein>
<accession>A0A8S4BPI1</accession>
<gene>
    <name evidence="1" type="ORF">MMEN_LOCUS16081</name>
</gene>
<organism evidence="1 2">
    <name type="scientific">Menidia menidia</name>
    <name type="common">Atlantic silverside</name>
    <dbReference type="NCBI Taxonomy" id="238744"/>
    <lineage>
        <taxon>Eukaryota</taxon>
        <taxon>Metazoa</taxon>
        <taxon>Chordata</taxon>
        <taxon>Craniata</taxon>
        <taxon>Vertebrata</taxon>
        <taxon>Euteleostomi</taxon>
        <taxon>Actinopterygii</taxon>
        <taxon>Neopterygii</taxon>
        <taxon>Teleostei</taxon>
        <taxon>Neoteleostei</taxon>
        <taxon>Acanthomorphata</taxon>
        <taxon>Ovalentaria</taxon>
        <taxon>Atherinomorphae</taxon>
        <taxon>Atheriniformes</taxon>
        <taxon>Atherinopsidae</taxon>
        <taxon>Menidiinae</taxon>
        <taxon>Menidia</taxon>
    </lineage>
</organism>
<evidence type="ECO:0000313" key="1">
    <source>
        <dbReference type="EMBL" id="CAG5979027.1"/>
    </source>
</evidence>
<dbReference type="AlphaFoldDB" id="A0A8S4BPI1"/>